<evidence type="ECO:0000313" key="2">
    <source>
        <dbReference type="EMBL" id="QIW95820.1"/>
    </source>
</evidence>
<evidence type="ECO:0000256" key="1">
    <source>
        <dbReference type="SAM" id="MobiDB-lite"/>
    </source>
</evidence>
<dbReference type="AlphaFoldDB" id="A0A6H0XMF4"/>
<proteinExistence type="predicted"/>
<protein>
    <submittedName>
        <fullName evidence="2">Uncharacterized protein</fullName>
    </submittedName>
</protein>
<keyword evidence="3" id="KW-1185">Reference proteome</keyword>
<sequence length="346" mass="38015">MELKFVNGRLLIGYRLDAAIEVFYSGQQTQRSTPSPSRALSGQNVAFEEAETEINLVCVLCDGTIEKVKPGEVAWLPFFNHAYIASDSIKERQEIRDSRLEVLYAYLSATDRSSLLALEEQLKRPSNGPYRFALLDEAIKWRLDLPQASDSARGGRGTSSASSQSIFAMETAHSDSQSSMPATFHHTRCVIESASPAHHNTSTVIDLTDTPDTMVEPEDEVFNQKDGISSEFGPKNLNTADAGIKPAATRNWYDAFCMPSDDHAGVNRRSSVQSTLPPRKRPRSSQQATTTSTAVLPLALSTDTTAGGGRRFTIEVPDFDLSCESEVEADDYCEAYLRSSCSQEHA</sequence>
<dbReference type="EMBL" id="CP051139">
    <property type="protein sequence ID" value="QIW95820.1"/>
    <property type="molecule type" value="Genomic_DNA"/>
</dbReference>
<evidence type="ECO:0000313" key="3">
    <source>
        <dbReference type="Proteomes" id="UP000503462"/>
    </source>
</evidence>
<gene>
    <name evidence="2" type="ORF">AMS68_001338</name>
</gene>
<organism evidence="2 3">
    <name type="scientific">Peltaster fructicola</name>
    <dbReference type="NCBI Taxonomy" id="286661"/>
    <lineage>
        <taxon>Eukaryota</taxon>
        <taxon>Fungi</taxon>
        <taxon>Dikarya</taxon>
        <taxon>Ascomycota</taxon>
        <taxon>Pezizomycotina</taxon>
        <taxon>Dothideomycetes</taxon>
        <taxon>Dothideomycetes incertae sedis</taxon>
        <taxon>Peltaster</taxon>
    </lineage>
</organism>
<feature type="region of interest" description="Disordered" evidence="1">
    <location>
        <begin position="264"/>
        <end position="293"/>
    </location>
</feature>
<name>A0A6H0XMF4_9PEZI</name>
<reference evidence="2 3" key="1">
    <citation type="journal article" date="2016" name="Sci. Rep.">
        <title>Peltaster fructicola genome reveals evolution from an invasive phytopathogen to an ectophytic parasite.</title>
        <authorList>
            <person name="Xu C."/>
            <person name="Chen H."/>
            <person name="Gleason M.L."/>
            <person name="Xu J.R."/>
            <person name="Liu H."/>
            <person name="Zhang R."/>
            <person name="Sun G."/>
        </authorList>
    </citation>
    <scope>NUCLEOTIDE SEQUENCE [LARGE SCALE GENOMIC DNA]</scope>
    <source>
        <strain evidence="2 3">LNHT1506</strain>
    </source>
</reference>
<accession>A0A6H0XMF4</accession>
<dbReference type="Proteomes" id="UP000503462">
    <property type="component" value="Chromosome 1"/>
</dbReference>
<feature type="compositionally biased region" description="Low complexity" evidence="1">
    <location>
        <begin position="284"/>
        <end position="293"/>
    </location>
</feature>